<sequence>MIIKQRLFLKLISKKLMKIQRLLTKINLIYLFFILWVGVVLVLRHFSMTPFILTLTFFLFVFLPGFSLTRIFKISLKDNLGQTILALALGLIFIFSLNFLAMFFGWRISLLLKIFEIVAAILFILAFYLDFYRGKSVEREPWRLKGIFQWSNLLYLLILATIFVGLSSIDVMGSYMSGDAVFHWAIIFKAFSGQPLTPENLNYIKSASIHPAYGFPLWHIFLATLTTFLKSDIFTVWNNLATPLTLTIILVWYWLFRQILPTRGLAILAILIFIFQQAGWIFDKVIIPHALGQMLLLPLALALALKFIFDKTTNYKLVITFSLLLIFTAAIHVSYYLYYVVIMTTFAFFYLIFQFKKADFKSIFGRILIASYANLLLIVPFLILLQMRGKVVSQTLTGFRNAPSQPLSYAFFRTLPNIFDQLAFLSLPLVLIFVKKYQRLIFVLTLFLLVPLAYSSSISVFKNFLMKNFGFIFLDRLYATVIWQSIVLAIIVGFLILLFDRIISKTAKIFRYIVEICLLLFAVEIVWAEAKYGIVSRFYQKLFTMDLYQWLGKSYLWILIIIFIVLIYIFIGQKYFDKVKNFFTLTEFRNFKVVFLVFFILSFFLLASNYQNYYQSVKFEYDQKYFFQTRITNNVVYSESFGGKEAIDFINTNIPPKSVFLIYGNPFSFPYAVDQFMAAYPGSTLEAQTDRIFSPGVSLEEKLTTLRDSKIEYIIYPNLRKPTFFTQYPQYFKNIFENDVIIYRVNRVKIESEVNL</sequence>
<name>A0A1F5DNB3_9BACT</name>
<dbReference type="Proteomes" id="UP000178764">
    <property type="component" value="Unassembled WGS sequence"/>
</dbReference>
<feature type="transmembrane region" description="Helical" evidence="1">
    <location>
        <begin position="554"/>
        <end position="571"/>
    </location>
</feature>
<feature type="transmembrane region" description="Helical" evidence="1">
    <location>
        <begin position="367"/>
        <end position="387"/>
    </location>
</feature>
<feature type="transmembrane region" description="Helical" evidence="1">
    <location>
        <begin position="512"/>
        <end position="534"/>
    </location>
</feature>
<feature type="transmembrane region" description="Helical" evidence="1">
    <location>
        <begin position="236"/>
        <end position="256"/>
    </location>
</feature>
<reference evidence="2 3" key="1">
    <citation type="journal article" date="2016" name="Nat. Commun.">
        <title>Thousands of microbial genomes shed light on interconnected biogeochemical processes in an aquifer system.</title>
        <authorList>
            <person name="Anantharaman K."/>
            <person name="Brown C.T."/>
            <person name="Hug L.A."/>
            <person name="Sharon I."/>
            <person name="Castelle C.J."/>
            <person name="Probst A.J."/>
            <person name="Thomas B.C."/>
            <person name="Singh A."/>
            <person name="Wilkins M.J."/>
            <person name="Karaoz U."/>
            <person name="Brodie E.L."/>
            <person name="Williams K.H."/>
            <person name="Hubbard S.S."/>
            <person name="Banfield J.F."/>
        </authorList>
    </citation>
    <scope>NUCLEOTIDE SEQUENCE [LARGE SCALE GENOMIC DNA]</scope>
</reference>
<keyword evidence="1" id="KW-0472">Membrane</keyword>
<feature type="transmembrane region" description="Helical" evidence="1">
    <location>
        <begin position="22"/>
        <end position="43"/>
    </location>
</feature>
<feature type="transmembrane region" description="Helical" evidence="1">
    <location>
        <begin position="150"/>
        <end position="169"/>
    </location>
</feature>
<feature type="transmembrane region" description="Helical" evidence="1">
    <location>
        <begin position="591"/>
        <end position="610"/>
    </location>
</feature>
<feature type="transmembrane region" description="Helical" evidence="1">
    <location>
        <begin position="84"/>
        <end position="104"/>
    </location>
</feature>
<evidence type="ECO:0008006" key="4">
    <source>
        <dbReference type="Google" id="ProtNLM"/>
    </source>
</evidence>
<feature type="transmembrane region" description="Helical" evidence="1">
    <location>
        <begin position="286"/>
        <end position="308"/>
    </location>
</feature>
<dbReference type="EMBL" id="MEZT01000015">
    <property type="protein sequence ID" value="OGD56659.1"/>
    <property type="molecule type" value="Genomic_DNA"/>
</dbReference>
<evidence type="ECO:0000313" key="3">
    <source>
        <dbReference type="Proteomes" id="UP000178764"/>
    </source>
</evidence>
<gene>
    <name evidence="2" type="ORF">A2V71_03515</name>
</gene>
<proteinExistence type="predicted"/>
<accession>A0A1F5DNB3</accession>
<feature type="transmembrane region" description="Helical" evidence="1">
    <location>
        <begin position="440"/>
        <end position="461"/>
    </location>
</feature>
<protein>
    <recommendedName>
        <fullName evidence="4">Glycosyltransferase RgtA/B/C/D-like domain-containing protein</fullName>
    </recommendedName>
</protein>
<organism evidence="2 3">
    <name type="scientific">Candidatus Berkelbacteria bacterium RBG_13_40_8</name>
    <dbReference type="NCBI Taxonomy" id="1797467"/>
    <lineage>
        <taxon>Bacteria</taxon>
        <taxon>Candidatus Berkelbacteria</taxon>
    </lineage>
</organism>
<feature type="transmembrane region" description="Helical" evidence="1">
    <location>
        <begin position="49"/>
        <end position="72"/>
    </location>
</feature>
<feature type="transmembrane region" description="Helical" evidence="1">
    <location>
        <begin position="263"/>
        <end position="280"/>
    </location>
</feature>
<keyword evidence="1" id="KW-0812">Transmembrane</keyword>
<keyword evidence="1" id="KW-1133">Transmembrane helix</keyword>
<comment type="caution">
    <text evidence="2">The sequence shown here is derived from an EMBL/GenBank/DDBJ whole genome shotgun (WGS) entry which is preliminary data.</text>
</comment>
<feature type="transmembrane region" description="Helical" evidence="1">
    <location>
        <begin position="481"/>
        <end position="500"/>
    </location>
</feature>
<dbReference type="AlphaFoldDB" id="A0A1F5DNB3"/>
<feature type="transmembrane region" description="Helical" evidence="1">
    <location>
        <begin position="110"/>
        <end position="129"/>
    </location>
</feature>
<evidence type="ECO:0000256" key="1">
    <source>
        <dbReference type="SAM" id="Phobius"/>
    </source>
</evidence>
<evidence type="ECO:0000313" key="2">
    <source>
        <dbReference type="EMBL" id="OGD56659.1"/>
    </source>
</evidence>